<gene>
    <name evidence="3" type="ORF">DNHGIG_01590</name>
</gene>
<name>A0AAV4LA05_9BACL</name>
<evidence type="ECO:0000313" key="4">
    <source>
        <dbReference type="Proteomes" id="UP001057291"/>
    </source>
</evidence>
<evidence type="ECO:0000313" key="3">
    <source>
        <dbReference type="EMBL" id="GIM44610.1"/>
    </source>
</evidence>
<dbReference type="EMBL" id="BOQE01000001">
    <property type="protein sequence ID" value="GIM44610.1"/>
    <property type="molecule type" value="Genomic_DNA"/>
</dbReference>
<sequence>MGRRIQPLSLPITSIWRLCSLDKQDVERILVMSIMFTKSHKIWLTISILFLLSGGSLGYLQNQAAKQAEEIRREADAADQRVMQLQQRTSKPLKTFDLESLQRAIPEQWEMPRFFADLTMAAEETGVTITSVEPSEYQETGAGNQAGKPSGIPAGNQTTKPNGNSQILQNGKQTQAQGKAIQGLTGQPQTESPGGPKEDKTPPTEVLPPTELKDLHSLTLTISVLGRENALLAFLDRLQHLPRLVWVNDYEWDLNDLKSPLKIDVTIYSHAPWDGKGKESTDWPFPLQGTRR</sequence>
<reference evidence="3" key="1">
    <citation type="journal article" date="2023" name="Int. J. Syst. Evol. Microbiol.">
        <title>Collibacillus ludicampi gen. nov., sp. nov., a new soil bacterium of the family Alicyclobacillaceae.</title>
        <authorList>
            <person name="Jojima T."/>
            <person name="Ioku Y."/>
            <person name="Fukuta Y."/>
            <person name="Shirasaka N."/>
            <person name="Matsumura Y."/>
            <person name="Mori M."/>
        </authorList>
    </citation>
    <scope>NUCLEOTIDE SEQUENCE</scope>
    <source>
        <strain evidence="3">TP075</strain>
    </source>
</reference>
<comment type="caution">
    <text evidence="3">The sequence shown here is derived from an EMBL/GenBank/DDBJ whole genome shotgun (WGS) entry which is preliminary data.</text>
</comment>
<keyword evidence="4" id="KW-1185">Reference proteome</keyword>
<feature type="coiled-coil region" evidence="1">
    <location>
        <begin position="61"/>
        <end position="88"/>
    </location>
</feature>
<keyword evidence="1" id="KW-0175">Coiled coil</keyword>
<evidence type="ECO:0000256" key="2">
    <source>
        <dbReference type="SAM" id="MobiDB-lite"/>
    </source>
</evidence>
<dbReference type="Proteomes" id="UP001057291">
    <property type="component" value="Unassembled WGS sequence"/>
</dbReference>
<protein>
    <recommendedName>
        <fullName evidence="5">Pilus assembly protein PilO</fullName>
    </recommendedName>
</protein>
<feature type="compositionally biased region" description="Polar residues" evidence="2">
    <location>
        <begin position="155"/>
        <end position="177"/>
    </location>
</feature>
<proteinExistence type="predicted"/>
<accession>A0AAV4LA05</accession>
<feature type="region of interest" description="Disordered" evidence="2">
    <location>
        <begin position="132"/>
        <end position="209"/>
    </location>
</feature>
<feature type="compositionally biased region" description="Polar residues" evidence="2">
    <location>
        <begin position="132"/>
        <end position="143"/>
    </location>
</feature>
<organism evidence="3 4">
    <name type="scientific">Collibacillus ludicampi</name>
    <dbReference type="NCBI Taxonomy" id="2771369"/>
    <lineage>
        <taxon>Bacteria</taxon>
        <taxon>Bacillati</taxon>
        <taxon>Bacillota</taxon>
        <taxon>Bacilli</taxon>
        <taxon>Bacillales</taxon>
        <taxon>Alicyclobacillaceae</taxon>
        <taxon>Collibacillus</taxon>
    </lineage>
</organism>
<evidence type="ECO:0008006" key="5">
    <source>
        <dbReference type="Google" id="ProtNLM"/>
    </source>
</evidence>
<evidence type="ECO:0000256" key="1">
    <source>
        <dbReference type="SAM" id="Coils"/>
    </source>
</evidence>
<dbReference type="AlphaFoldDB" id="A0AAV4LA05"/>